<reference evidence="6" key="2">
    <citation type="journal article" date="2018" name="Nat. Commun.">
        <title>Extreme sensitivity to ultraviolet light in the fungal pathogen causing white-nose syndrome of bats.</title>
        <authorList>
            <person name="Palmer J.M."/>
            <person name="Drees K.P."/>
            <person name="Foster J.T."/>
            <person name="Lindner D.L."/>
        </authorList>
    </citation>
    <scope>NUCLEOTIDE SEQUENCE [LARGE SCALE GENOMIC DNA]</scope>
    <source>
        <strain evidence="6">UAMH 10579</strain>
    </source>
</reference>
<dbReference type="EMBL" id="KV460260">
    <property type="protein sequence ID" value="OBT92906.1"/>
    <property type="molecule type" value="Genomic_DNA"/>
</dbReference>
<feature type="compositionally biased region" description="Low complexity" evidence="3">
    <location>
        <begin position="87"/>
        <end position="98"/>
    </location>
</feature>
<feature type="domain" description="Zn(2)-C6 fungal-type" evidence="4">
    <location>
        <begin position="10"/>
        <end position="39"/>
    </location>
</feature>
<sequence>MGERKIGRRACNGCKIRKVKCSEVPPCKSCISARIECTFTERRGNRGPKALRPKTLISIAQTQQKGYPSVEDEGSFADESPESRMDVPASPGPSIVPSSIPPEVPLKTPSSSLIVQLCVYRLRLYPIWPIVAVEEIMGSLQGDVQDMEMYALANAIGAATIAQLKLNQTGISTATGSSMAEECQRTKLMGKNGQSANLNILRIAFFLHIYYENQDQGGVKSLLFLREAITIAQIMGLHRESSYLSLPPSEQQLRRRILWLLFVTERGVGILYKLPVILKPNVLFPAMDGDDETQILPAFQKLVDLFWTFDQSRAFEILEGSSADVFETGDMESARQNSLYALHKKLQEVSLDWDSSSEVQRADICVTRQWMRAVLWKASNNYERLNKGSRITSLDHPIQIAREFLGFISQLPSTALEAHGPTMETKIYEIASTVADAVANNDTVSWISPYRPIDILAQLQRILASIRGGNEALERMLYSKTACVQGNLLMLVEPSSLIEDLDDEWLENNTLFPNDPFYLNLGPISTGDAEAEMMSG</sequence>
<dbReference type="PANTHER" id="PTHR31668">
    <property type="entry name" value="GLUCOSE TRANSPORT TRANSCRIPTION REGULATOR RGT1-RELATED-RELATED"/>
    <property type="match status" value="1"/>
</dbReference>
<evidence type="ECO:0000256" key="3">
    <source>
        <dbReference type="SAM" id="MobiDB-lite"/>
    </source>
</evidence>
<feature type="compositionally biased region" description="Acidic residues" evidence="3">
    <location>
        <begin position="70"/>
        <end position="80"/>
    </location>
</feature>
<evidence type="ECO:0000313" key="5">
    <source>
        <dbReference type="EMBL" id="OBT92906.1"/>
    </source>
</evidence>
<proteinExistence type="predicted"/>
<dbReference type="GO" id="GO:0000981">
    <property type="term" value="F:DNA-binding transcription factor activity, RNA polymerase II-specific"/>
    <property type="evidence" value="ECO:0007669"/>
    <property type="project" value="InterPro"/>
</dbReference>
<evidence type="ECO:0000313" key="6">
    <source>
        <dbReference type="Proteomes" id="UP000091956"/>
    </source>
</evidence>
<dbReference type="Gene3D" id="4.10.240.10">
    <property type="entry name" value="Zn(2)-C6 fungal-type DNA-binding domain"/>
    <property type="match status" value="1"/>
</dbReference>
<dbReference type="OrthoDB" id="2740448at2759"/>
<dbReference type="InterPro" id="IPR001138">
    <property type="entry name" value="Zn2Cys6_DnaBD"/>
</dbReference>
<dbReference type="GeneID" id="28842332"/>
<dbReference type="GO" id="GO:0003677">
    <property type="term" value="F:DNA binding"/>
    <property type="evidence" value="ECO:0007669"/>
    <property type="project" value="InterPro"/>
</dbReference>
<dbReference type="Pfam" id="PF04082">
    <property type="entry name" value="Fungal_trans"/>
    <property type="match status" value="1"/>
</dbReference>
<protein>
    <recommendedName>
        <fullName evidence="4">Zn(2)-C6 fungal-type domain-containing protein</fullName>
    </recommendedName>
</protein>
<dbReference type="PROSITE" id="PS50048">
    <property type="entry name" value="ZN2_CY6_FUNGAL_2"/>
    <property type="match status" value="1"/>
</dbReference>
<dbReference type="InterPro" id="IPR036864">
    <property type="entry name" value="Zn2-C6_fun-type_DNA-bd_sf"/>
</dbReference>
<name>A0A1B8GAN9_9PEZI</name>
<accession>A0A1B8GAN9</accession>
<dbReference type="GO" id="GO:0008270">
    <property type="term" value="F:zinc ion binding"/>
    <property type="evidence" value="ECO:0007669"/>
    <property type="project" value="InterPro"/>
</dbReference>
<dbReference type="Pfam" id="PF00172">
    <property type="entry name" value="Zn_clus"/>
    <property type="match status" value="1"/>
</dbReference>
<keyword evidence="2" id="KW-0539">Nucleus</keyword>
<dbReference type="PANTHER" id="PTHR31668:SF28">
    <property type="entry name" value="ZN(II)2CYS6 TRANSCRIPTION FACTOR (EUROFUNG)"/>
    <property type="match status" value="1"/>
</dbReference>
<dbReference type="SUPFAM" id="SSF57701">
    <property type="entry name" value="Zn2/Cys6 DNA-binding domain"/>
    <property type="match status" value="1"/>
</dbReference>
<evidence type="ECO:0000256" key="2">
    <source>
        <dbReference type="ARBA" id="ARBA00023242"/>
    </source>
</evidence>
<dbReference type="InterPro" id="IPR007219">
    <property type="entry name" value="XnlR_reg_dom"/>
</dbReference>
<feature type="region of interest" description="Disordered" evidence="3">
    <location>
        <begin position="62"/>
        <end position="102"/>
    </location>
</feature>
<dbReference type="STRING" id="342668.A0A1B8GAN9"/>
<dbReference type="PROSITE" id="PS00463">
    <property type="entry name" value="ZN2_CY6_FUNGAL_1"/>
    <property type="match status" value="1"/>
</dbReference>
<evidence type="ECO:0000259" key="4">
    <source>
        <dbReference type="PROSITE" id="PS50048"/>
    </source>
</evidence>
<dbReference type="GO" id="GO:0006351">
    <property type="term" value="P:DNA-templated transcription"/>
    <property type="evidence" value="ECO:0007669"/>
    <property type="project" value="InterPro"/>
</dbReference>
<dbReference type="InterPro" id="IPR050797">
    <property type="entry name" value="Carb_Metab_Trans_Reg"/>
</dbReference>
<organism evidence="5 6">
    <name type="scientific">Pseudogymnoascus verrucosus</name>
    <dbReference type="NCBI Taxonomy" id="342668"/>
    <lineage>
        <taxon>Eukaryota</taxon>
        <taxon>Fungi</taxon>
        <taxon>Dikarya</taxon>
        <taxon>Ascomycota</taxon>
        <taxon>Pezizomycotina</taxon>
        <taxon>Leotiomycetes</taxon>
        <taxon>Thelebolales</taxon>
        <taxon>Thelebolaceae</taxon>
        <taxon>Pseudogymnoascus</taxon>
    </lineage>
</organism>
<dbReference type="CDD" id="cd00067">
    <property type="entry name" value="GAL4"/>
    <property type="match status" value="1"/>
</dbReference>
<keyword evidence="6" id="KW-1185">Reference proteome</keyword>
<dbReference type="CDD" id="cd12148">
    <property type="entry name" value="fungal_TF_MHR"/>
    <property type="match status" value="1"/>
</dbReference>
<reference evidence="5 6" key="1">
    <citation type="submission" date="2016-03" db="EMBL/GenBank/DDBJ databases">
        <title>Comparative genomics of Pseudogymnoascus destructans, the fungus causing white-nose syndrome of bats.</title>
        <authorList>
            <person name="Palmer J.M."/>
            <person name="Drees K.P."/>
            <person name="Foster J.T."/>
            <person name="Lindner D.L."/>
        </authorList>
    </citation>
    <scope>NUCLEOTIDE SEQUENCE [LARGE SCALE GENOMIC DNA]</scope>
    <source>
        <strain evidence="5 6">UAMH 10579</strain>
    </source>
</reference>
<dbReference type="RefSeq" id="XP_018126639.1">
    <property type="nucleotide sequence ID" value="XM_018278364.2"/>
</dbReference>
<keyword evidence="1" id="KW-0479">Metal-binding</keyword>
<dbReference type="Proteomes" id="UP000091956">
    <property type="component" value="Unassembled WGS sequence"/>
</dbReference>
<dbReference type="SMART" id="SM00066">
    <property type="entry name" value="GAL4"/>
    <property type="match status" value="1"/>
</dbReference>
<evidence type="ECO:0000256" key="1">
    <source>
        <dbReference type="ARBA" id="ARBA00022723"/>
    </source>
</evidence>
<dbReference type="AlphaFoldDB" id="A0A1B8GAN9"/>
<gene>
    <name evidence="5" type="ORF">VE01_08946</name>
</gene>